<protein>
    <recommendedName>
        <fullName evidence="1">Ribbon-helix-helix protein CopG domain-containing protein</fullName>
    </recommendedName>
</protein>
<dbReference type="Gene3D" id="1.10.1220.10">
    <property type="entry name" value="Met repressor-like"/>
    <property type="match status" value="1"/>
</dbReference>
<evidence type="ECO:0000259" key="1">
    <source>
        <dbReference type="Pfam" id="PF01402"/>
    </source>
</evidence>
<dbReference type="Pfam" id="PF01402">
    <property type="entry name" value="RHH_1"/>
    <property type="match status" value="1"/>
</dbReference>
<evidence type="ECO:0000313" key="3">
    <source>
        <dbReference type="Proteomes" id="UP000199169"/>
    </source>
</evidence>
<feature type="domain" description="Ribbon-helix-helix protein CopG" evidence="1">
    <location>
        <begin position="4"/>
        <end position="41"/>
    </location>
</feature>
<name>A0A1A8XSH3_9PROT</name>
<accession>A0A1A8XSH3</accession>
<keyword evidence="3" id="KW-1185">Reference proteome</keyword>
<dbReference type="InterPro" id="IPR002145">
    <property type="entry name" value="CopG"/>
</dbReference>
<dbReference type="AlphaFoldDB" id="A0A1A8XSH3"/>
<evidence type="ECO:0000313" key="2">
    <source>
        <dbReference type="EMBL" id="SBT07666.1"/>
    </source>
</evidence>
<dbReference type="SUPFAM" id="SSF47598">
    <property type="entry name" value="Ribbon-helix-helix"/>
    <property type="match status" value="1"/>
</dbReference>
<dbReference type="InterPro" id="IPR010985">
    <property type="entry name" value="Ribbon_hlx_hlx"/>
</dbReference>
<dbReference type="InterPro" id="IPR013321">
    <property type="entry name" value="Arc_rbn_hlx_hlx"/>
</dbReference>
<dbReference type="RefSeq" id="WP_186407814.1">
    <property type="nucleotide sequence ID" value="NZ_FLQX01000125.1"/>
</dbReference>
<dbReference type="STRING" id="1860102.ACCAA_480026"/>
<gene>
    <name evidence="2" type="ORF">ACCAA_480026</name>
</gene>
<reference evidence="2 3" key="1">
    <citation type="submission" date="2016-06" db="EMBL/GenBank/DDBJ databases">
        <authorList>
            <person name="Kjaerup R.B."/>
            <person name="Dalgaard T.S."/>
            <person name="Juul-Madsen H.R."/>
        </authorList>
    </citation>
    <scope>NUCLEOTIDE SEQUENCE [LARGE SCALE GENOMIC DNA]</scope>
    <source>
        <strain evidence="2">3</strain>
    </source>
</reference>
<dbReference type="GO" id="GO:0006355">
    <property type="term" value="P:regulation of DNA-templated transcription"/>
    <property type="evidence" value="ECO:0007669"/>
    <property type="project" value="InterPro"/>
</dbReference>
<sequence>MTTTTIRLPEELKARVTAAAARTGTTAHAFIVEAIAEKAANEERRAEFDAQAEERYTKMVASGMAIPWSNMRAYLLERVAGKPATRPVARKLAR</sequence>
<organism evidence="2 3">
    <name type="scientific">Candidatus Accumulibacter aalborgensis</name>
    <dbReference type="NCBI Taxonomy" id="1860102"/>
    <lineage>
        <taxon>Bacteria</taxon>
        <taxon>Pseudomonadati</taxon>
        <taxon>Pseudomonadota</taxon>
        <taxon>Betaproteobacteria</taxon>
        <taxon>Candidatus Accumulibacter</taxon>
    </lineage>
</organism>
<dbReference type="Proteomes" id="UP000199169">
    <property type="component" value="Unassembled WGS sequence"/>
</dbReference>
<proteinExistence type="predicted"/>
<dbReference type="EMBL" id="FLQX01000125">
    <property type="protein sequence ID" value="SBT07666.1"/>
    <property type="molecule type" value="Genomic_DNA"/>
</dbReference>